<keyword evidence="4" id="KW-1185">Reference proteome</keyword>
<dbReference type="AlphaFoldDB" id="A0A9P5Z511"/>
<keyword evidence="1" id="KW-0175">Coiled coil</keyword>
<gene>
    <name evidence="3" type="ORF">BDN70DRAFT_685959</name>
</gene>
<comment type="caution">
    <text evidence="3">The sequence shown here is derived from an EMBL/GenBank/DDBJ whole genome shotgun (WGS) entry which is preliminary data.</text>
</comment>
<sequence length="466" mass="51379">MSESASVRSAARSSTFLNRPHIAPLGPRVRQTSFRASRILETSITSPSATTSINLNLSEFGVPDVPTSPSRTATSPLTSSNSPEPSVASSRRSLAILEEETSSPESAPAYLPDVDTVDTLSEPQPSLKPKIKVVAVVPPPKLIPPPPIKFQPPSVQWKGLPMEAALWTVDSRELQELVSRAIRASARESFIRLLTVENLDVILPAELERLDELKARTQSKYRFLVHRRTMLFHALNSTNLGHQKDGEDGVKVVSRLTSQLAETITECEQNLEEIVNINDQMAQINKLIDVHWGGALAIALRKLNTSYGRRTSDLKTARERIKQLEAELEDAWKEAEKMAGELDDYEAAIAADDTEVFIETAEIVPVPKSPTINRRSSIPMPMTPTLLAITSIPPSTTPKTPLSPMSPNSQHFSFPPQVHLKAKETEAADVPDTVSIRSKATVMLEHHTRKHHLFQSCRFSSRPSTA</sequence>
<evidence type="ECO:0000313" key="4">
    <source>
        <dbReference type="Proteomes" id="UP000807469"/>
    </source>
</evidence>
<accession>A0A9P5Z511</accession>
<feature type="compositionally biased region" description="Low complexity" evidence="2">
    <location>
        <begin position="1"/>
        <end position="14"/>
    </location>
</feature>
<evidence type="ECO:0000256" key="2">
    <source>
        <dbReference type="SAM" id="MobiDB-lite"/>
    </source>
</evidence>
<feature type="compositionally biased region" description="Low complexity" evidence="2">
    <location>
        <begin position="79"/>
        <end position="90"/>
    </location>
</feature>
<feature type="region of interest" description="Disordered" evidence="2">
    <location>
        <begin position="1"/>
        <end position="31"/>
    </location>
</feature>
<name>A0A9P5Z511_9AGAR</name>
<evidence type="ECO:0000313" key="3">
    <source>
        <dbReference type="EMBL" id="KAF9479581.1"/>
    </source>
</evidence>
<evidence type="ECO:0000256" key="1">
    <source>
        <dbReference type="SAM" id="Coils"/>
    </source>
</evidence>
<dbReference type="Proteomes" id="UP000807469">
    <property type="component" value="Unassembled WGS sequence"/>
</dbReference>
<dbReference type="OrthoDB" id="3271284at2759"/>
<proteinExistence type="predicted"/>
<feature type="region of interest" description="Disordered" evidence="2">
    <location>
        <begin position="60"/>
        <end position="110"/>
    </location>
</feature>
<dbReference type="EMBL" id="MU155210">
    <property type="protein sequence ID" value="KAF9479581.1"/>
    <property type="molecule type" value="Genomic_DNA"/>
</dbReference>
<organism evidence="3 4">
    <name type="scientific">Pholiota conissans</name>
    <dbReference type="NCBI Taxonomy" id="109636"/>
    <lineage>
        <taxon>Eukaryota</taxon>
        <taxon>Fungi</taxon>
        <taxon>Dikarya</taxon>
        <taxon>Basidiomycota</taxon>
        <taxon>Agaricomycotina</taxon>
        <taxon>Agaricomycetes</taxon>
        <taxon>Agaricomycetidae</taxon>
        <taxon>Agaricales</taxon>
        <taxon>Agaricineae</taxon>
        <taxon>Strophariaceae</taxon>
        <taxon>Pholiota</taxon>
    </lineage>
</organism>
<feature type="coiled-coil region" evidence="1">
    <location>
        <begin position="307"/>
        <end position="341"/>
    </location>
</feature>
<reference evidence="3" key="1">
    <citation type="submission" date="2020-11" db="EMBL/GenBank/DDBJ databases">
        <authorList>
            <consortium name="DOE Joint Genome Institute"/>
            <person name="Ahrendt S."/>
            <person name="Riley R."/>
            <person name="Andreopoulos W."/>
            <person name="Labutti K."/>
            <person name="Pangilinan J."/>
            <person name="Ruiz-Duenas F.J."/>
            <person name="Barrasa J.M."/>
            <person name="Sanchez-Garcia M."/>
            <person name="Camarero S."/>
            <person name="Miyauchi S."/>
            <person name="Serrano A."/>
            <person name="Linde D."/>
            <person name="Babiker R."/>
            <person name="Drula E."/>
            <person name="Ayuso-Fernandez I."/>
            <person name="Pacheco R."/>
            <person name="Padilla G."/>
            <person name="Ferreira P."/>
            <person name="Barriuso J."/>
            <person name="Kellner H."/>
            <person name="Castanera R."/>
            <person name="Alfaro M."/>
            <person name="Ramirez L."/>
            <person name="Pisabarro A.G."/>
            <person name="Kuo A."/>
            <person name="Tritt A."/>
            <person name="Lipzen A."/>
            <person name="He G."/>
            <person name="Yan M."/>
            <person name="Ng V."/>
            <person name="Cullen D."/>
            <person name="Martin F."/>
            <person name="Rosso M.-N."/>
            <person name="Henrissat B."/>
            <person name="Hibbett D."/>
            <person name="Martinez A.T."/>
            <person name="Grigoriev I.V."/>
        </authorList>
    </citation>
    <scope>NUCLEOTIDE SEQUENCE</scope>
    <source>
        <strain evidence="3">CIRM-BRFM 674</strain>
    </source>
</reference>
<protein>
    <submittedName>
        <fullName evidence="3">Uncharacterized protein</fullName>
    </submittedName>
</protein>
<feature type="compositionally biased region" description="Polar residues" evidence="2">
    <location>
        <begin position="67"/>
        <end position="78"/>
    </location>
</feature>